<dbReference type="Proteomes" id="UP001162891">
    <property type="component" value="Chromosome"/>
</dbReference>
<dbReference type="EMBL" id="AP025591">
    <property type="protein sequence ID" value="BDG01210.1"/>
    <property type="molecule type" value="Genomic_DNA"/>
</dbReference>
<keyword evidence="3 6" id="KW-0812">Transmembrane</keyword>
<comment type="subcellular location">
    <subcellularLocation>
        <location evidence="1">Cell membrane</location>
        <topology evidence="1">Multi-pass membrane protein</topology>
    </subcellularLocation>
</comment>
<keyword evidence="2" id="KW-1003">Cell membrane</keyword>
<evidence type="ECO:0000256" key="2">
    <source>
        <dbReference type="ARBA" id="ARBA00022475"/>
    </source>
</evidence>
<name>A0ABM7WP31_9BACT</name>
<evidence type="ECO:0000313" key="9">
    <source>
        <dbReference type="Proteomes" id="UP001162891"/>
    </source>
</evidence>
<keyword evidence="9" id="KW-1185">Reference proteome</keyword>
<feature type="transmembrane region" description="Helical" evidence="6">
    <location>
        <begin position="136"/>
        <end position="154"/>
    </location>
</feature>
<sequence length="320" mass="34520">MHLDPLALQIASLAVAAFTALVLGLASFRTRRHALATRLAEFAQGTASPFAPAQAVPATPTQAGALRRALASVAWLARPSRREELVRLESRLQQAGIRGASSVTAYLATKIALPTGFLGALLLYNASKADHIEPVFVVGVVVFAAGFYLPDLWLSSRTRSRQTQIERALPDALDLLVTCVEAGLGLDAALQRVADEIRLAWPELSGEFRTTFLEVKAGMPRIEAFRRLAARTGVRDLKSLSATLTQTEIFGTSVAIALRVQAEGIRVRRMQRAEEKAAYVGVKMTLPLVLCILPSLMAIIVGPAIINIAQQLLPWLGGKR</sequence>
<reference evidence="9" key="1">
    <citation type="journal article" date="2022" name="Int. J. Syst. Evol. Microbiol.">
        <title>Anaeromyxobacter oryzae sp. nov., Anaeromyxobacter diazotrophicus sp. nov. and Anaeromyxobacter paludicola sp. nov., isolated from paddy soils.</title>
        <authorList>
            <person name="Itoh H."/>
            <person name="Xu Z."/>
            <person name="Mise K."/>
            <person name="Masuda Y."/>
            <person name="Ushijima N."/>
            <person name="Hayakawa C."/>
            <person name="Shiratori Y."/>
            <person name="Senoo K."/>
        </authorList>
    </citation>
    <scope>NUCLEOTIDE SEQUENCE [LARGE SCALE GENOMIC DNA]</scope>
    <source>
        <strain evidence="9">Red232</strain>
    </source>
</reference>
<evidence type="ECO:0000256" key="3">
    <source>
        <dbReference type="ARBA" id="ARBA00022692"/>
    </source>
</evidence>
<evidence type="ECO:0000256" key="5">
    <source>
        <dbReference type="ARBA" id="ARBA00023136"/>
    </source>
</evidence>
<dbReference type="PANTHER" id="PTHR35007:SF2">
    <property type="entry name" value="PILUS ASSEMBLE PROTEIN"/>
    <property type="match status" value="1"/>
</dbReference>
<keyword evidence="5 6" id="KW-0472">Membrane</keyword>
<proteinExistence type="predicted"/>
<dbReference type="RefSeq" id="WP_248357603.1">
    <property type="nucleotide sequence ID" value="NZ_AP025591.1"/>
</dbReference>
<dbReference type="PANTHER" id="PTHR35007">
    <property type="entry name" value="INTEGRAL MEMBRANE PROTEIN-RELATED"/>
    <property type="match status" value="1"/>
</dbReference>
<dbReference type="InterPro" id="IPR018076">
    <property type="entry name" value="T2SS_GspF_dom"/>
</dbReference>
<feature type="transmembrane region" description="Helical" evidence="6">
    <location>
        <begin position="6"/>
        <end position="28"/>
    </location>
</feature>
<keyword evidence="4 6" id="KW-1133">Transmembrane helix</keyword>
<feature type="domain" description="Type II secretion system protein GspF" evidence="7">
    <location>
        <begin position="173"/>
        <end position="301"/>
    </location>
</feature>
<dbReference type="Pfam" id="PF00482">
    <property type="entry name" value="T2SSF"/>
    <property type="match status" value="1"/>
</dbReference>
<protein>
    <recommendedName>
        <fullName evidence="7">Type II secretion system protein GspF domain-containing protein</fullName>
    </recommendedName>
</protein>
<organism evidence="8 9">
    <name type="scientific">Anaeromyxobacter oryzae</name>
    <dbReference type="NCBI Taxonomy" id="2918170"/>
    <lineage>
        <taxon>Bacteria</taxon>
        <taxon>Pseudomonadati</taxon>
        <taxon>Myxococcota</taxon>
        <taxon>Myxococcia</taxon>
        <taxon>Myxococcales</taxon>
        <taxon>Cystobacterineae</taxon>
        <taxon>Anaeromyxobacteraceae</taxon>
        <taxon>Anaeromyxobacter</taxon>
    </lineage>
</organism>
<accession>A0ABM7WP31</accession>
<feature type="transmembrane region" description="Helical" evidence="6">
    <location>
        <begin position="103"/>
        <end position="124"/>
    </location>
</feature>
<evidence type="ECO:0000256" key="4">
    <source>
        <dbReference type="ARBA" id="ARBA00022989"/>
    </source>
</evidence>
<evidence type="ECO:0000313" key="8">
    <source>
        <dbReference type="EMBL" id="BDG01210.1"/>
    </source>
</evidence>
<gene>
    <name evidence="8" type="ORF">AMOR_02060</name>
</gene>
<evidence type="ECO:0000256" key="6">
    <source>
        <dbReference type="SAM" id="Phobius"/>
    </source>
</evidence>
<feature type="transmembrane region" description="Helical" evidence="6">
    <location>
        <begin position="278"/>
        <end position="306"/>
    </location>
</feature>
<evidence type="ECO:0000259" key="7">
    <source>
        <dbReference type="Pfam" id="PF00482"/>
    </source>
</evidence>
<evidence type="ECO:0000256" key="1">
    <source>
        <dbReference type="ARBA" id="ARBA00004651"/>
    </source>
</evidence>